<dbReference type="FunCoup" id="A0A6P7FAB3">
    <property type="interactions" value="52"/>
</dbReference>
<dbReference type="KEGG" id="dvv:114328207"/>
<feature type="signal peptide" evidence="5">
    <location>
        <begin position="1"/>
        <end position="22"/>
    </location>
</feature>
<feature type="chain" id="PRO_5027685621" evidence="5">
    <location>
        <begin position="23"/>
        <end position="680"/>
    </location>
</feature>
<organism evidence="8">
    <name type="scientific">Diabrotica virgifera virgifera</name>
    <name type="common">western corn rootworm</name>
    <dbReference type="NCBI Taxonomy" id="50390"/>
    <lineage>
        <taxon>Eukaryota</taxon>
        <taxon>Metazoa</taxon>
        <taxon>Ecdysozoa</taxon>
        <taxon>Arthropoda</taxon>
        <taxon>Hexapoda</taxon>
        <taxon>Insecta</taxon>
        <taxon>Pterygota</taxon>
        <taxon>Neoptera</taxon>
        <taxon>Endopterygota</taxon>
        <taxon>Coleoptera</taxon>
        <taxon>Polyphaga</taxon>
        <taxon>Cucujiformia</taxon>
        <taxon>Chrysomeloidea</taxon>
        <taxon>Chrysomelidae</taxon>
        <taxon>Galerucinae</taxon>
        <taxon>Diabroticina</taxon>
        <taxon>Diabroticites</taxon>
        <taxon>Diabrotica</taxon>
    </lineage>
</organism>
<reference evidence="8" key="1">
    <citation type="submission" date="2025-08" db="UniProtKB">
        <authorList>
            <consortium name="RefSeq"/>
        </authorList>
    </citation>
    <scope>IDENTIFICATION</scope>
    <source>
        <tissue evidence="8">Whole insect</tissue>
    </source>
</reference>
<feature type="domain" description="Tectonic-1-3 N-terminal" evidence="7">
    <location>
        <begin position="72"/>
        <end position="174"/>
    </location>
</feature>
<dbReference type="GO" id="GO:0060271">
    <property type="term" value="P:cilium assembly"/>
    <property type="evidence" value="ECO:0007669"/>
    <property type="project" value="TreeGrafter"/>
</dbReference>
<dbReference type="Pfam" id="PF07773">
    <property type="entry name" value="TCTN_DUF1619"/>
    <property type="match status" value="1"/>
</dbReference>
<evidence type="ECO:0000256" key="4">
    <source>
        <dbReference type="ARBA" id="ARBA00023180"/>
    </source>
</evidence>
<dbReference type="RefSeq" id="XP_028132794.1">
    <property type="nucleotide sequence ID" value="XM_028276993.1"/>
</dbReference>
<dbReference type="Pfam" id="PF25752">
    <property type="entry name" value="DUF1619_N"/>
    <property type="match status" value="1"/>
</dbReference>
<evidence type="ECO:0000259" key="7">
    <source>
        <dbReference type="Pfam" id="PF25752"/>
    </source>
</evidence>
<evidence type="ECO:0000259" key="6">
    <source>
        <dbReference type="Pfam" id="PF07773"/>
    </source>
</evidence>
<dbReference type="InterPro" id="IPR011677">
    <property type="entry name" value="TCTN1-3_dom"/>
</dbReference>
<evidence type="ECO:0000256" key="5">
    <source>
        <dbReference type="SAM" id="SignalP"/>
    </source>
</evidence>
<accession>A0A6P7FAB3</accession>
<sequence length="680" mass="78261">MELNTKMKVIIFIGLLASVAIAKDKATTAASTTEKYSSSTIAEENSTVANSICEDNSTYCDNSTEVPFSNFTTISSKNETVKKEIASAGQSVHGDFCTCDLQENFCDINCCCDKDCSLENKEVFQYCLSEPRFYDTRYCDYMKYIYINNTPVKWHINQNGLFCIIKSNHPPSYIIQRKHPIRTFVETRTEKVNKFSWRKELINENDIFNSSKKILYGSSMWLVNRRGIHKFGLLNSFITNRCLIKEAVFYLKNLDTKCSQNEIFEDNPYINLKYYFQNVYLITNPMLVNLTKWKQKVFENCPRNVCISIVPKICENYLTNCEDIKNDTKILTVRCNVSLITKMNTCYNVVKKLRYNIFHNGTKGAVHVELLAVLNNITHEFGGESSEFDQEFSVRFFWTNSTGDVKDLSGNPGYLINKPIFTGKLLTIKNGSDTLLKIKRNLTDAKESFLTIPDNIDGNCVLNETHFTRIEFGYNLITKCKYRSISFSTRKGVNGTEICRALQRSVLEMWNFNNTMIGFFGNADENNLDDWIKALYKKDLNSLLNSTLGYFSSKMGYLSCLNLVNDLEIDIFHSRIDINDLLDQEKILAVTFSFGGFTNRTLIFNKNTSSVNYETSLKTTVTFYDLTTQKRKKAVDPPSLEIKLPYDFFYPFVRINNDCSNIRLNVLIFILTLVIVVHFK</sequence>
<protein>
    <submittedName>
        <fullName evidence="8">Tectonic-3</fullName>
    </submittedName>
</protein>
<keyword evidence="2 5" id="KW-0732">Signal</keyword>
<dbReference type="PANTHER" id="PTHR14611:SF2">
    <property type="entry name" value="TECTONIC"/>
    <property type="match status" value="1"/>
</dbReference>
<evidence type="ECO:0000256" key="2">
    <source>
        <dbReference type="ARBA" id="ARBA00022729"/>
    </source>
</evidence>
<gene>
    <name evidence="8" type="primary">LOC114328207</name>
</gene>
<dbReference type="InParanoid" id="A0A6P7FAB3"/>
<feature type="domain" description="Tectonic-1-3" evidence="6">
    <location>
        <begin position="425"/>
        <end position="595"/>
    </location>
</feature>
<name>A0A6P7FAB3_DIAVI</name>
<dbReference type="AlphaFoldDB" id="A0A6P7FAB3"/>
<keyword evidence="4" id="KW-0325">Glycoprotein</keyword>
<evidence type="ECO:0000256" key="3">
    <source>
        <dbReference type="ARBA" id="ARBA00022794"/>
    </source>
</evidence>
<dbReference type="InterPro" id="IPR057724">
    <property type="entry name" value="TCTN1-3_N"/>
</dbReference>
<evidence type="ECO:0000313" key="8">
    <source>
        <dbReference type="RefSeq" id="XP_028132794.1"/>
    </source>
</evidence>
<dbReference type="GO" id="GO:0035869">
    <property type="term" value="C:ciliary transition zone"/>
    <property type="evidence" value="ECO:0007669"/>
    <property type="project" value="TreeGrafter"/>
</dbReference>
<dbReference type="PANTHER" id="PTHR14611">
    <property type="entry name" value="TECTONIC FAMILY MEMBER"/>
    <property type="match status" value="1"/>
</dbReference>
<dbReference type="OrthoDB" id="184109at2759"/>
<keyword evidence="3" id="KW-0970">Cilium biogenesis/degradation</keyword>
<comment type="similarity">
    <text evidence="1">Belongs to the tectonic family.</text>
</comment>
<proteinExistence type="inferred from homology"/>
<dbReference type="InterPro" id="IPR040354">
    <property type="entry name" value="TCTN1-3"/>
</dbReference>
<evidence type="ECO:0000256" key="1">
    <source>
        <dbReference type="ARBA" id="ARBA00007633"/>
    </source>
</evidence>